<organism evidence="1 2">
    <name type="scientific">Phytophthora fragariae</name>
    <dbReference type="NCBI Taxonomy" id="53985"/>
    <lineage>
        <taxon>Eukaryota</taxon>
        <taxon>Sar</taxon>
        <taxon>Stramenopiles</taxon>
        <taxon>Oomycota</taxon>
        <taxon>Peronosporomycetes</taxon>
        <taxon>Peronosporales</taxon>
        <taxon>Peronosporaceae</taxon>
        <taxon>Phytophthora</taxon>
    </lineage>
</organism>
<dbReference type="Proteomes" id="UP000488956">
    <property type="component" value="Unassembled WGS sequence"/>
</dbReference>
<proteinExistence type="predicted"/>
<evidence type="ECO:0000313" key="2">
    <source>
        <dbReference type="Proteomes" id="UP000488956"/>
    </source>
</evidence>
<gene>
    <name evidence="1" type="ORF">PF010_g32096</name>
</gene>
<accession>A0A6G0JG46</accession>
<evidence type="ECO:0000313" key="1">
    <source>
        <dbReference type="EMBL" id="KAE9055590.1"/>
    </source>
</evidence>
<sequence length="65" mass="6929">MAVEHGKAESDATFIRVSGQYAGSSNLARKPSEVSESFHDPGQLCLLQMIQPSAAKQIVPVTNTV</sequence>
<reference evidence="1 2" key="1">
    <citation type="submission" date="2018-09" db="EMBL/GenBank/DDBJ databases">
        <title>Genomic investigation of the strawberry pathogen Phytophthora fragariae indicates pathogenicity is determined by transcriptional variation in three key races.</title>
        <authorList>
            <person name="Adams T.M."/>
            <person name="Armitage A.D."/>
            <person name="Sobczyk M.K."/>
            <person name="Bates H.J."/>
            <person name="Dunwell J.M."/>
            <person name="Nellist C.F."/>
            <person name="Harrison R.J."/>
        </authorList>
    </citation>
    <scope>NUCLEOTIDE SEQUENCE [LARGE SCALE GENOMIC DNA]</scope>
    <source>
        <strain evidence="1 2">ONT-3</strain>
    </source>
</reference>
<dbReference type="EMBL" id="QXFX01008484">
    <property type="protein sequence ID" value="KAE9055590.1"/>
    <property type="molecule type" value="Genomic_DNA"/>
</dbReference>
<name>A0A6G0JG46_9STRA</name>
<comment type="caution">
    <text evidence="1">The sequence shown here is derived from an EMBL/GenBank/DDBJ whole genome shotgun (WGS) entry which is preliminary data.</text>
</comment>
<protein>
    <submittedName>
        <fullName evidence="1">Uncharacterized protein</fullName>
    </submittedName>
</protein>
<dbReference type="AlphaFoldDB" id="A0A6G0JG46"/>